<name>F4Q3V7_CACFS</name>
<accession>F4Q3V7</accession>
<dbReference type="Proteomes" id="UP000007797">
    <property type="component" value="Unassembled WGS sequence"/>
</dbReference>
<sequence>MAANGEKVWNMVCIHKMPTSPPSTSPPPSSSYLSVISISTTNSNILKFDNATMSASGHSTIHFIHTWDDPSEFVNGGGLFPTQSSMIIDFPLYFSGSAFTSYDTKVQVIASRVHTQIEQNEMSFLIPSIVSITNGKLLISGNSSLLFNESSLSVETTEFIILGTSSLNTINSNILFNTHILNKSMNKINTN</sequence>
<proteinExistence type="predicted"/>
<protein>
    <submittedName>
        <fullName evidence="1">Uncharacterized protein</fullName>
    </submittedName>
</protein>
<reference evidence="2" key="1">
    <citation type="journal article" date="2011" name="Genome Res.">
        <title>Phylogeny-wide analysis of social amoeba genomes highlights ancient origins for complex intercellular communication.</title>
        <authorList>
            <person name="Heidel A.J."/>
            <person name="Lawal H.M."/>
            <person name="Felder M."/>
            <person name="Schilde C."/>
            <person name="Helps N.R."/>
            <person name="Tunggal B."/>
            <person name="Rivero F."/>
            <person name="John U."/>
            <person name="Schleicher M."/>
            <person name="Eichinger L."/>
            <person name="Platzer M."/>
            <person name="Noegel A.A."/>
            <person name="Schaap P."/>
            <person name="Gloeckner G."/>
        </authorList>
    </citation>
    <scope>NUCLEOTIDE SEQUENCE [LARGE SCALE GENOMIC DNA]</scope>
    <source>
        <strain evidence="2">SH3</strain>
    </source>
</reference>
<dbReference type="RefSeq" id="XP_004356197.1">
    <property type="nucleotide sequence ID" value="XM_004356144.1"/>
</dbReference>
<dbReference type="EMBL" id="GL883021">
    <property type="protein sequence ID" value="EGG17713.1"/>
    <property type="molecule type" value="Genomic_DNA"/>
</dbReference>
<gene>
    <name evidence="1" type="ORF">DFA_08710</name>
</gene>
<dbReference type="GeneID" id="14869563"/>
<dbReference type="KEGG" id="dfa:DFA_08710"/>
<dbReference type="AlphaFoldDB" id="F4Q3V7"/>
<evidence type="ECO:0000313" key="2">
    <source>
        <dbReference type="Proteomes" id="UP000007797"/>
    </source>
</evidence>
<evidence type="ECO:0000313" key="1">
    <source>
        <dbReference type="EMBL" id="EGG17713.1"/>
    </source>
</evidence>
<organism evidence="1 2">
    <name type="scientific">Cavenderia fasciculata</name>
    <name type="common">Slime mold</name>
    <name type="synonym">Dictyostelium fasciculatum</name>
    <dbReference type="NCBI Taxonomy" id="261658"/>
    <lineage>
        <taxon>Eukaryota</taxon>
        <taxon>Amoebozoa</taxon>
        <taxon>Evosea</taxon>
        <taxon>Eumycetozoa</taxon>
        <taxon>Dictyostelia</taxon>
        <taxon>Acytosteliales</taxon>
        <taxon>Cavenderiaceae</taxon>
        <taxon>Cavenderia</taxon>
    </lineage>
</organism>
<keyword evidence="2" id="KW-1185">Reference proteome</keyword>